<reference evidence="1" key="1">
    <citation type="journal article" date="2020" name="mSystems">
        <title>Genome- and Community-Level Interaction Insights into Carbon Utilization and Element Cycling Functions of Hydrothermarchaeota in Hydrothermal Sediment.</title>
        <authorList>
            <person name="Zhou Z."/>
            <person name="Liu Y."/>
            <person name="Xu W."/>
            <person name="Pan J."/>
            <person name="Luo Z.H."/>
            <person name="Li M."/>
        </authorList>
    </citation>
    <scope>NUCLEOTIDE SEQUENCE [LARGE SCALE GENOMIC DNA]</scope>
    <source>
        <strain evidence="1">HyVt-570</strain>
    </source>
</reference>
<dbReference type="InterPro" id="IPR036520">
    <property type="entry name" value="UPF0759_sf"/>
</dbReference>
<dbReference type="SUPFAM" id="SSF117396">
    <property type="entry name" value="TM1631-like"/>
    <property type="match status" value="1"/>
</dbReference>
<evidence type="ECO:0000313" key="1">
    <source>
        <dbReference type="EMBL" id="HGY08956.1"/>
    </source>
</evidence>
<dbReference type="PANTHER" id="PTHR30348">
    <property type="entry name" value="UNCHARACTERIZED PROTEIN YECE"/>
    <property type="match status" value="1"/>
</dbReference>
<accession>A0A7C4Z839</accession>
<organism evidence="1">
    <name type="scientific">Oceanithermus profundus</name>
    <dbReference type="NCBI Taxonomy" id="187137"/>
    <lineage>
        <taxon>Bacteria</taxon>
        <taxon>Thermotogati</taxon>
        <taxon>Deinococcota</taxon>
        <taxon>Deinococci</taxon>
        <taxon>Thermales</taxon>
        <taxon>Thermaceae</taxon>
        <taxon>Oceanithermus</taxon>
    </lineage>
</organism>
<dbReference type="InterPro" id="IPR002763">
    <property type="entry name" value="DUF72"/>
</dbReference>
<dbReference type="Proteomes" id="UP000885759">
    <property type="component" value="Unassembled WGS sequence"/>
</dbReference>
<protein>
    <submittedName>
        <fullName evidence="1">DUF72 domain-containing protein</fullName>
    </submittedName>
</protein>
<sequence>MELYLGTGGFSYPYWKGIFYPPGLKPRDYLWHYARHFNAVEVNASFYHVPKAASFAGMLERSGGRVRFAVKVHRSVTHARDATDELYARLFEATRPLAEAGVLGPFVAQFPYAFHRTPANRRYLLEVVRRFEGRRLAIELRHDSWAMEPVWEAFRELGLVWVSADYPRLAGLPQSGLVVTAPVAYLRLMGRNAAQWWEHETREDRYDYLYTPEELRPYAQALAERAEGLQEAWVVFHNTPRGQALVNLGTMKDLFEELGLEVPIEPPRIS</sequence>
<dbReference type="Pfam" id="PF01904">
    <property type="entry name" value="DUF72"/>
    <property type="match status" value="1"/>
</dbReference>
<dbReference type="AlphaFoldDB" id="A0A7C4Z839"/>
<gene>
    <name evidence="1" type="ORF">ENK37_02725</name>
</gene>
<proteinExistence type="predicted"/>
<comment type="caution">
    <text evidence="1">The sequence shown here is derived from an EMBL/GenBank/DDBJ whole genome shotgun (WGS) entry which is preliminary data.</text>
</comment>
<dbReference type="EMBL" id="DRPZ01000073">
    <property type="protein sequence ID" value="HGY08956.1"/>
    <property type="molecule type" value="Genomic_DNA"/>
</dbReference>
<dbReference type="Gene3D" id="3.20.20.410">
    <property type="entry name" value="Protein of unknown function UPF0759"/>
    <property type="match status" value="1"/>
</dbReference>
<name>A0A7C4Z839_9DEIN</name>
<dbReference type="PANTHER" id="PTHR30348:SF13">
    <property type="entry name" value="UPF0759 PROTEIN YUNF"/>
    <property type="match status" value="1"/>
</dbReference>